<dbReference type="InterPro" id="IPR016181">
    <property type="entry name" value="Acyl_CoA_acyltransferase"/>
</dbReference>
<organism evidence="2 3">
    <name type="scientific">Vibrio marisflavi CECT 7928</name>
    <dbReference type="NCBI Taxonomy" id="634439"/>
    <lineage>
        <taxon>Bacteria</taxon>
        <taxon>Pseudomonadati</taxon>
        <taxon>Pseudomonadota</taxon>
        <taxon>Gammaproteobacteria</taxon>
        <taxon>Vibrionales</taxon>
        <taxon>Vibrionaceae</taxon>
        <taxon>Vibrio</taxon>
    </lineage>
</organism>
<dbReference type="EMBL" id="CAKLDM010000002">
    <property type="protein sequence ID" value="CAH0541743.1"/>
    <property type="molecule type" value="Genomic_DNA"/>
</dbReference>
<dbReference type="Gene3D" id="3.40.630.30">
    <property type="match status" value="1"/>
</dbReference>
<accession>A0ABN8EAZ6</accession>
<proteinExistence type="predicted"/>
<gene>
    <name evidence="2" type="ORF">VMF7928_03801</name>
</gene>
<comment type="caution">
    <text evidence="2">The sequence shown here is derived from an EMBL/GenBank/DDBJ whole genome shotgun (WGS) entry which is preliminary data.</text>
</comment>
<dbReference type="Pfam" id="PF13508">
    <property type="entry name" value="Acetyltransf_7"/>
    <property type="match status" value="1"/>
</dbReference>
<keyword evidence="3" id="KW-1185">Reference proteome</keyword>
<dbReference type="Proteomes" id="UP000838748">
    <property type="component" value="Unassembled WGS sequence"/>
</dbReference>
<dbReference type="InterPro" id="IPR000182">
    <property type="entry name" value="GNAT_dom"/>
</dbReference>
<name>A0ABN8EAZ6_9VIBR</name>
<evidence type="ECO:0000313" key="2">
    <source>
        <dbReference type="EMBL" id="CAH0541743.1"/>
    </source>
</evidence>
<feature type="domain" description="N-acetyltransferase" evidence="1">
    <location>
        <begin position="1"/>
        <end position="129"/>
    </location>
</feature>
<protein>
    <recommendedName>
        <fullName evidence="1">N-acetyltransferase domain-containing protein</fullName>
    </recommendedName>
</protein>
<dbReference type="PROSITE" id="PS51186">
    <property type="entry name" value="GNAT"/>
    <property type="match status" value="1"/>
</dbReference>
<evidence type="ECO:0000259" key="1">
    <source>
        <dbReference type="PROSITE" id="PS51186"/>
    </source>
</evidence>
<evidence type="ECO:0000313" key="3">
    <source>
        <dbReference type="Proteomes" id="UP000838748"/>
    </source>
</evidence>
<dbReference type="SUPFAM" id="SSF55729">
    <property type="entry name" value="Acyl-CoA N-acyltransferases (Nat)"/>
    <property type="match status" value="1"/>
</dbReference>
<reference evidence="2" key="1">
    <citation type="submission" date="2021-11" db="EMBL/GenBank/DDBJ databases">
        <authorList>
            <person name="Rodrigo-Torres L."/>
            <person name="Arahal R. D."/>
            <person name="Lucena T."/>
        </authorList>
    </citation>
    <scope>NUCLEOTIDE SEQUENCE</scope>
    <source>
        <strain evidence="2">CECT 7928</strain>
    </source>
</reference>
<dbReference type="RefSeq" id="WP_237363247.1">
    <property type="nucleotide sequence ID" value="NZ_CAKLDM010000002.1"/>
</dbReference>
<sequence length="146" mass="17048">MSKLRIELLEPIKLPLITKLYKAHYPSGKAKKNEKIIVGYLDNQIVAVVRLRSIAPYRLLTGMLVIPEQRGFGFASELLQFCQQYELKEKDYCFAYPHLEQFYLSQGFKKVNSRQLPTLLEQLFSRYTNCGKALIAMQYIDNQLYC</sequence>